<name>A0A3S5FE68_9PLAT</name>
<evidence type="ECO:0000313" key="3">
    <source>
        <dbReference type="Proteomes" id="UP000784294"/>
    </source>
</evidence>
<comment type="caution">
    <text evidence="2">The sequence shown here is derived from an EMBL/GenBank/DDBJ whole genome shotgun (WGS) entry which is preliminary data.</text>
</comment>
<dbReference type="Proteomes" id="UP000784294">
    <property type="component" value="Unassembled WGS sequence"/>
</dbReference>
<feature type="compositionally biased region" description="Acidic residues" evidence="1">
    <location>
        <begin position="108"/>
        <end position="119"/>
    </location>
</feature>
<dbReference type="EMBL" id="CAAALY010061761">
    <property type="protein sequence ID" value="VEL23414.1"/>
    <property type="molecule type" value="Genomic_DNA"/>
</dbReference>
<gene>
    <name evidence="2" type="ORF">PXEA_LOCUS16854</name>
</gene>
<accession>A0A3S5FE68</accession>
<organism evidence="2 3">
    <name type="scientific">Protopolystoma xenopodis</name>
    <dbReference type="NCBI Taxonomy" id="117903"/>
    <lineage>
        <taxon>Eukaryota</taxon>
        <taxon>Metazoa</taxon>
        <taxon>Spiralia</taxon>
        <taxon>Lophotrochozoa</taxon>
        <taxon>Platyhelminthes</taxon>
        <taxon>Monogenea</taxon>
        <taxon>Polyopisthocotylea</taxon>
        <taxon>Polystomatidea</taxon>
        <taxon>Polystomatidae</taxon>
        <taxon>Protopolystoma</taxon>
    </lineage>
</organism>
<keyword evidence="3" id="KW-1185">Reference proteome</keyword>
<proteinExistence type="predicted"/>
<protein>
    <submittedName>
        <fullName evidence="2">Uncharacterized protein</fullName>
    </submittedName>
</protein>
<sequence length="173" mass="19991">MFYCVAKRLFIGIPPEVDQFTKQFCKNTPILGFSLNDLQPDKEYDDRTKNFTESQIKAGDPGANQSMSCLYSFRNCSQFGYEAAFNEQLDDDNEEESIEDLDVEKYVEEDEWSANESPEETAISIEQKQANDLRNSGVDKLSEYSSEVMPFRDHYVEDRIEPLQQDSNTFNRG</sequence>
<feature type="region of interest" description="Disordered" evidence="1">
    <location>
        <begin position="108"/>
        <end position="138"/>
    </location>
</feature>
<feature type="compositionally biased region" description="Polar residues" evidence="1">
    <location>
        <begin position="124"/>
        <end position="134"/>
    </location>
</feature>
<evidence type="ECO:0000256" key="1">
    <source>
        <dbReference type="SAM" id="MobiDB-lite"/>
    </source>
</evidence>
<evidence type="ECO:0000313" key="2">
    <source>
        <dbReference type="EMBL" id="VEL23414.1"/>
    </source>
</evidence>
<reference evidence="2" key="1">
    <citation type="submission" date="2018-11" db="EMBL/GenBank/DDBJ databases">
        <authorList>
            <consortium name="Pathogen Informatics"/>
        </authorList>
    </citation>
    <scope>NUCLEOTIDE SEQUENCE</scope>
</reference>
<dbReference type="AlphaFoldDB" id="A0A3S5FE68"/>